<dbReference type="GO" id="GO:0005739">
    <property type="term" value="C:mitochondrion"/>
    <property type="evidence" value="ECO:0007669"/>
    <property type="project" value="TreeGrafter"/>
</dbReference>
<protein>
    <recommendedName>
        <fullName evidence="3">GTP-binding protein 8</fullName>
    </recommendedName>
</protein>
<organism evidence="9">
    <name type="scientific">Amblyomma maculatum</name>
    <name type="common">Gulf Coast tick</name>
    <dbReference type="NCBI Taxonomy" id="34609"/>
    <lineage>
        <taxon>Eukaryota</taxon>
        <taxon>Metazoa</taxon>
        <taxon>Ecdysozoa</taxon>
        <taxon>Arthropoda</taxon>
        <taxon>Chelicerata</taxon>
        <taxon>Arachnida</taxon>
        <taxon>Acari</taxon>
        <taxon>Parasitiformes</taxon>
        <taxon>Ixodida</taxon>
        <taxon>Ixodoidea</taxon>
        <taxon>Ixodidae</taxon>
        <taxon>Amblyomminae</taxon>
        <taxon>Amblyomma</taxon>
    </lineage>
</organism>
<evidence type="ECO:0000256" key="2">
    <source>
        <dbReference type="ARBA" id="ARBA00009638"/>
    </source>
</evidence>
<dbReference type="PANTHER" id="PTHR46498">
    <property type="entry name" value="GTP-BINDING PROTEIN 8"/>
    <property type="match status" value="1"/>
</dbReference>
<dbReference type="EMBL" id="JO844949">
    <property type="protein sequence ID" value="AEO36566.1"/>
    <property type="molecule type" value="mRNA"/>
</dbReference>
<dbReference type="GO" id="GO:0005525">
    <property type="term" value="F:GTP binding"/>
    <property type="evidence" value="ECO:0007669"/>
    <property type="project" value="UniProtKB-KW"/>
</dbReference>
<keyword evidence="7" id="KW-0342">GTP-binding</keyword>
<reference evidence="9" key="1">
    <citation type="journal article" date="2011" name="PLoS ONE">
        <title>A deep insight into the sialotranscriptome of the gulf coast tick, Amblyomma maculatum.</title>
        <authorList>
            <person name="Karim S."/>
            <person name="Singh P."/>
            <person name="Ribeiro J.M."/>
        </authorList>
    </citation>
    <scope>NUCLEOTIDE SEQUENCE</scope>
    <source>
        <tissue evidence="9">Salivary gland</tissue>
    </source>
</reference>
<dbReference type="InterPro" id="IPR019987">
    <property type="entry name" value="GTP-bd_ribosome_bio_YsxC"/>
</dbReference>
<dbReference type="InterPro" id="IPR052279">
    <property type="entry name" value="EngB_GTPase"/>
</dbReference>
<proteinExistence type="evidence at transcript level"/>
<dbReference type="NCBIfam" id="TIGR03598">
    <property type="entry name" value="GTPase_YsxC"/>
    <property type="match status" value="1"/>
</dbReference>
<evidence type="ECO:0000256" key="3">
    <source>
        <dbReference type="ARBA" id="ARBA00015370"/>
    </source>
</evidence>
<comment type="similarity">
    <text evidence="2">Belongs to the TRAFAC class TrmE-Era-EngA-EngB-Septin-like GTPase superfamily. EngB GTPase family.</text>
</comment>
<keyword evidence="5" id="KW-0547">Nucleotide-binding</keyword>
<name>G3MSU8_AMBMU</name>
<evidence type="ECO:0000313" key="9">
    <source>
        <dbReference type="EMBL" id="AEO36566.1"/>
    </source>
</evidence>
<dbReference type="CDD" id="cd01876">
    <property type="entry name" value="YihA_EngB"/>
    <property type="match status" value="1"/>
</dbReference>
<sequence>MALHGLSRSCAVTICRPFSAVFVRKKTDVQYANRCNELQKHLQVPLFHENEAPFVPSVNEMKKAESLFISRPNHAVSFLTSAVRPQQYPQHNLPEVAVMGISNVGKSSLLRAIFSQSPGVTVRVSKTPGHTKTLNFFAIGKELCLVDMPGYGFRQPKDFAVFSSQFLSGRENLKRTLLVMDAEQGFQDYDQDAIEMLETLKAPYALVLTKIDKAKDSVILKNLMFIKELRDRYMSTLCFPQPFLVSAVTHEGIAFLQSFIAHLSGLLHVEDARYAQSSQHNK</sequence>
<dbReference type="InterPro" id="IPR027417">
    <property type="entry name" value="P-loop_NTPase"/>
</dbReference>
<dbReference type="Pfam" id="PF01926">
    <property type="entry name" value="MMR_HSR1"/>
    <property type="match status" value="1"/>
</dbReference>
<dbReference type="InterPro" id="IPR030393">
    <property type="entry name" value="G_ENGB_dom"/>
</dbReference>
<evidence type="ECO:0000256" key="4">
    <source>
        <dbReference type="ARBA" id="ARBA00022723"/>
    </source>
</evidence>
<keyword evidence="6" id="KW-0460">Magnesium</keyword>
<dbReference type="PROSITE" id="PS51706">
    <property type="entry name" value="G_ENGB"/>
    <property type="match status" value="1"/>
</dbReference>
<keyword evidence="4" id="KW-0479">Metal-binding</keyword>
<evidence type="ECO:0000256" key="6">
    <source>
        <dbReference type="ARBA" id="ARBA00022842"/>
    </source>
</evidence>
<dbReference type="AlphaFoldDB" id="G3MSU8"/>
<dbReference type="PANTHER" id="PTHR46498:SF1">
    <property type="entry name" value="GTP-BINDING PROTEIN 8"/>
    <property type="match status" value="1"/>
</dbReference>
<feature type="domain" description="EngB-type G" evidence="8">
    <location>
        <begin position="92"/>
        <end position="266"/>
    </location>
</feature>
<evidence type="ECO:0000256" key="5">
    <source>
        <dbReference type="ARBA" id="ARBA00022741"/>
    </source>
</evidence>
<dbReference type="SUPFAM" id="SSF52540">
    <property type="entry name" value="P-loop containing nucleoside triphosphate hydrolases"/>
    <property type="match status" value="1"/>
</dbReference>
<dbReference type="Gene3D" id="3.40.50.300">
    <property type="entry name" value="P-loop containing nucleotide triphosphate hydrolases"/>
    <property type="match status" value="1"/>
</dbReference>
<dbReference type="InterPro" id="IPR006073">
    <property type="entry name" value="GTP-bd"/>
</dbReference>
<comment type="cofactor">
    <cofactor evidence="1">
        <name>Mg(2+)</name>
        <dbReference type="ChEBI" id="CHEBI:18420"/>
    </cofactor>
</comment>
<accession>G3MSU8</accession>
<evidence type="ECO:0000256" key="1">
    <source>
        <dbReference type="ARBA" id="ARBA00001946"/>
    </source>
</evidence>
<evidence type="ECO:0000256" key="7">
    <source>
        <dbReference type="ARBA" id="ARBA00023134"/>
    </source>
</evidence>
<evidence type="ECO:0000259" key="8">
    <source>
        <dbReference type="PROSITE" id="PS51706"/>
    </source>
</evidence>
<dbReference type="GO" id="GO:0046872">
    <property type="term" value="F:metal ion binding"/>
    <property type="evidence" value="ECO:0007669"/>
    <property type="project" value="UniProtKB-KW"/>
</dbReference>